<dbReference type="RefSeq" id="WP_072788845.1">
    <property type="nucleotide sequence ID" value="NZ_FQUL01000007.1"/>
</dbReference>
<dbReference type="InterPro" id="IPR004017">
    <property type="entry name" value="Cys_rich_dom"/>
</dbReference>
<feature type="transmembrane region" description="Helical" evidence="6">
    <location>
        <begin position="178"/>
        <end position="195"/>
    </location>
</feature>
<dbReference type="Pfam" id="PF13187">
    <property type="entry name" value="Fer4_9"/>
    <property type="match status" value="1"/>
</dbReference>
<dbReference type="PANTHER" id="PTHR43255">
    <property type="entry name" value="IRON-SULFUR-BINDING OXIDOREDUCTASE FADF-RELATED-RELATED"/>
    <property type="match status" value="1"/>
</dbReference>
<feature type="transmembrane region" description="Helical" evidence="6">
    <location>
        <begin position="66"/>
        <end position="90"/>
    </location>
</feature>
<dbReference type="Gene3D" id="1.10.1060.10">
    <property type="entry name" value="Alpha-helical ferredoxin"/>
    <property type="match status" value="1"/>
</dbReference>
<dbReference type="GO" id="GO:0051539">
    <property type="term" value="F:4 iron, 4 sulfur cluster binding"/>
    <property type="evidence" value="ECO:0007669"/>
    <property type="project" value="UniProtKB-KW"/>
</dbReference>
<dbReference type="InterPro" id="IPR017900">
    <property type="entry name" value="4Fe4S_Fe_S_CS"/>
</dbReference>
<dbReference type="OrthoDB" id="9794954at2"/>
<dbReference type="GO" id="GO:0016491">
    <property type="term" value="F:oxidoreductase activity"/>
    <property type="evidence" value="ECO:0007669"/>
    <property type="project" value="UniProtKB-KW"/>
</dbReference>
<feature type="transmembrane region" description="Helical" evidence="6">
    <location>
        <begin position="148"/>
        <end position="166"/>
    </location>
</feature>
<evidence type="ECO:0000313" key="8">
    <source>
        <dbReference type="EMBL" id="SHE48455.1"/>
    </source>
</evidence>
<dbReference type="Gene3D" id="1.20.950.20">
    <property type="entry name" value="Transmembrane di-heme cytochromes, Chain C"/>
    <property type="match status" value="1"/>
</dbReference>
<dbReference type="AlphaFoldDB" id="A0A1M4TVH9"/>
<keyword evidence="6" id="KW-1133">Transmembrane helix</keyword>
<accession>A0A1M4TVH9</accession>
<dbReference type="PANTHER" id="PTHR43255:SF1">
    <property type="entry name" value="IRON-SULFUR-BINDING OXIDOREDUCTASE FADF-RELATED"/>
    <property type="match status" value="1"/>
</dbReference>
<dbReference type="InterPro" id="IPR017896">
    <property type="entry name" value="4Fe4S_Fe-S-bd"/>
</dbReference>
<dbReference type="EMBL" id="FQUL01000007">
    <property type="protein sequence ID" value="SHE48455.1"/>
    <property type="molecule type" value="Genomic_DNA"/>
</dbReference>
<feature type="transmembrane region" description="Helical" evidence="6">
    <location>
        <begin position="201"/>
        <end position="222"/>
    </location>
</feature>
<dbReference type="InterPro" id="IPR036197">
    <property type="entry name" value="NarG-like_sf"/>
</dbReference>
<dbReference type="GO" id="GO:0005886">
    <property type="term" value="C:plasma membrane"/>
    <property type="evidence" value="ECO:0007669"/>
    <property type="project" value="TreeGrafter"/>
</dbReference>
<keyword evidence="1" id="KW-0004">4Fe-4S</keyword>
<evidence type="ECO:0000256" key="4">
    <source>
        <dbReference type="ARBA" id="ARBA00023004"/>
    </source>
</evidence>
<keyword evidence="2" id="KW-0479">Metal-binding</keyword>
<evidence type="ECO:0000256" key="5">
    <source>
        <dbReference type="ARBA" id="ARBA00023014"/>
    </source>
</evidence>
<dbReference type="GO" id="GO:0046872">
    <property type="term" value="F:metal ion binding"/>
    <property type="evidence" value="ECO:0007669"/>
    <property type="project" value="UniProtKB-KW"/>
</dbReference>
<evidence type="ECO:0000256" key="2">
    <source>
        <dbReference type="ARBA" id="ARBA00022723"/>
    </source>
</evidence>
<name>A0A1M4TVH9_9ACTN</name>
<dbReference type="InterPro" id="IPR051460">
    <property type="entry name" value="HdrC_iron-sulfur_subunit"/>
</dbReference>
<gene>
    <name evidence="8" type="ORF">SAMN02745225_00734</name>
</gene>
<dbReference type="SUPFAM" id="SSF103501">
    <property type="entry name" value="Respiratory nitrate reductase 1 gamma chain"/>
    <property type="match status" value="1"/>
</dbReference>
<keyword evidence="6" id="KW-0812">Transmembrane</keyword>
<evidence type="ECO:0000259" key="7">
    <source>
        <dbReference type="PROSITE" id="PS51379"/>
    </source>
</evidence>
<feature type="transmembrane region" description="Helical" evidence="6">
    <location>
        <begin position="111"/>
        <end position="128"/>
    </location>
</feature>
<dbReference type="STRING" id="1121881.SAMN02745225_00734"/>
<keyword evidence="6" id="KW-0472">Membrane</keyword>
<keyword evidence="9" id="KW-1185">Reference proteome</keyword>
<reference evidence="9" key="1">
    <citation type="submission" date="2016-11" db="EMBL/GenBank/DDBJ databases">
        <authorList>
            <person name="Varghese N."/>
            <person name="Submissions S."/>
        </authorList>
    </citation>
    <scope>NUCLEOTIDE SEQUENCE [LARGE SCALE GENOMIC DNA]</scope>
    <source>
        <strain evidence="9">DSM 19514</strain>
    </source>
</reference>
<sequence>MRLLVGVIIVLAALGIAGRRFFFIFKLVSSGKPAPGRAEGVYQRIVAEITEVFAQKKLLKKTVPGLAHFFTFWGFIVLIATIVEAFGALFNRHFAIPLIGHDSWLGFLEDFFSVAVLVSLLAFSVIRLKNAPSRKDRSSRFYGSHTGAAWLVLVGIALVVVTLLLYRAFQVLAGDFPYSNWAFASHGLASLFSGLSPSTAYALETVFLEANILVIMAFLIFVSYSKHLHIFVAPVNIAFSRRPKALGALAVTPSMDPETLSEDDVFGVGYPSQLNWKQRLDLVTCTECGRCQEQCPAWNTGKPLSPKLLIMDLRESIFHAATLAKSGSVEKIPEELPLVPDAISEDVLWSCTTCGACVEACPVDIEHVDTIVDMRRFQVLMESNFPSEANLMLRNIENQGDPWGLGGSKREDWLKELDFEIPVVTGEIPEEIEYLFWVGCAGALDERARKVTVTIARLLYRSGVSFAVLGAKESCTGDPARRLGNEYLFQMQAMQNIEVLKQAKVKKVVASCPHCFNSIAREYPSLGGNFEVMHHTQLLEQLIASQKVAPGVFESKVTYHDPCYLGRHNEVYDEPRGVLSAIRGVESVEMHRHRSKSFCCGAGGSRMWLEEKIGKRINLERTDQALSTGANVISTACPFCMIMLDDAVKARTAEGATAEGKEVLDVAQILERSMDADISNK</sequence>
<dbReference type="InterPro" id="IPR009051">
    <property type="entry name" value="Helical_ferredxn"/>
</dbReference>
<evidence type="ECO:0000256" key="1">
    <source>
        <dbReference type="ARBA" id="ARBA00022485"/>
    </source>
</evidence>
<keyword evidence="4" id="KW-0408">Iron</keyword>
<keyword evidence="3" id="KW-0560">Oxidoreductase</keyword>
<organism evidence="8 9">
    <name type="scientific">Ferrithrix thermotolerans DSM 19514</name>
    <dbReference type="NCBI Taxonomy" id="1121881"/>
    <lineage>
        <taxon>Bacteria</taxon>
        <taxon>Bacillati</taxon>
        <taxon>Actinomycetota</taxon>
        <taxon>Acidimicrobiia</taxon>
        <taxon>Acidimicrobiales</taxon>
        <taxon>Acidimicrobiaceae</taxon>
        <taxon>Ferrithrix</taxon>
    </lineage>
</organism>
<dbReference type="PROSITE" id="PS00198">
    <property type="entry name" value="4FE4S_FER_1"/>
    <property type="match status" value="1"/>
</dbReference>
<evidence type="ECO:0000256" key="6">
    <source>
        <dbReference type="SAM" id="Phobius"/>
    </source>
</evidence>
<evidence type="ECO:0000256" key="3">
    <source>
        <dbReference type="ARBA" id="ARBA00023002"/>
    </source>
</evidence>
<feature type="domain" description="4Fe-4S ferredoxin-type" evidence="7">
    <location>
        <begin position="341"/>
        <end position="371"/>
    </location>
</feature>
<protein>
    <submittedName>
        <fullName evidence="8">Fe-S oxidoreductase</fullName>
    </submittedName>
</protein>
<evidence type="ECO:0000313" key="9">
    <source>
        <dbReference type="Proteomes" id="UP000184295"/>
    </source>
</evidence>
<keyword evidence="5" id="KW-0411">Iron-sulfur</keyword>
<proteinExistence type="predicted"/>
<dbReference type="SUPFAM" id="SSF46548">
    <property type="entry name" value="alpha-helical ferredoxin"/>
    <property type="match status" value="1"/>
</dbReference>
<dbReference type="PROSITE" id="PS51379">
    <property type="entry name" value="4FE4S_FER_2"/>
    <property type="match status" value="2"/>
</dbReference>
<feature type="domain" description="4Fe-4S ferredoxin-type" evidence="7">
    <location>
        <begin position="276"/>
        <end position="306"/>
    </location>
</feature>
<dbReference type="Pfam" id="PF02754">
    <property type="entry name" value="CCG"/>
    <property type="match status" value="2"/>
</dbReference>
<dbReference type="Proteomes" id="UP000184295">
    <property type="component" value="Unassembled WGS sequence"/>
</dbReference>